<dbReference type="SUPFAM" id="SSF53850">
    <property type="entry name" value="Periplasmic binding protein-like II"/>
    <property type="match status" value="1"/>
</dbReference>
<sequence length="527" mass="56524">MTAQEGRMLMASGTVRTQLTRRAALAGAAGVGAASLTGCRLAVNEARGAEGAGPRQGGTLILAVNSDPTPQRVQSQGPTSSTWRDLVFETLTAYDASGKPRPALATSWDLADGGKTVTLRLRDEVRFHSGRPMTAQDVIFSLRRTAQPAAQSQVKSISALITDMSAPDPHTVVLRLKRQASNLFDLFQFCSVVDQESAGGLKDGSAVIGTGPFRWQSWTAGSQLTLVRNTGYRVPGRPYLDRIEQPLISDPTALVTAMRGGRAQIAYGVAPMDAKGLSTDDRFTVNQGISVAYSAGMNVTKPPFDNLQVRQAIGYAVDRKRALNQIFAGYGEISSLWWTRKEPGWDAGQSAAYSYDPARARAMIARAGAAGAEVTMDVLGIQAARSLAEVVRYDLEAAGLRVNARVLETVDFTNRMAKGTLDGQMFLNGYGLSDMSAATFVSSVPAFALKNASHFESPEYGAAMNQVLTASPAQRQPAVRRLGAYLLEQAFEQCFAITYSLNIQSKRVRDLGQSAVGSFVLTDTYLV</sequence>
<accession>A0A5C4LTS8</accession>
<name>A0A5C4LTS8_9PSEU</name>
<reference evidence="2 3" key="1">
    <citation type="submission" date="2019-06" db="EMBL/GenBank/DDBJ databases">
        <title>Amycolatopsis alkalitolerans sp. nov., isolated from Gastrodia elata Blume.</title>
        <authorList>
            <person name="Narsing Rao M.P."/>
            <person name="Li W.J."/>
        </authorList>
    </citation>
    <scope>NUCLEOTIDE SEQUENCE [LARGE SCALE GENOMIC DNA]</scope>
    <source>
        <strain evidence="2 3">SYSUP0005</strain>
    </source>
</reference>
<dbReference type="GO" id="GO:1904680">
    <property type="term" value="F:peptide transmembrane transporter activity"/>
    <property type="evidence" value="ECO:0007669"/>
    <property type="project" value="TreeGrafter"/>
</dbReference>
<protein>
    <submittedName>
        <fullName evidence="2">ABC transporter substrate-binding protein</fullName>
    </submittedName>
</protein>
<proteinExistence type="predicted"/>
<keyword evidence="3" id="KW-1185">Reference proteome</keyword>
<dbReference type="Pfam" id="PF00496">
    <property type="entry name" value="SBP_bac_5"/>
    <property type="match status" value="1"/>
</dbReference>
<comment type="caution">
    <text evidence="2">The sequence shown here is derived from an EMBL/GenBank/DDBJ whole genome shotgun (WGS) entry which is preliminary data.</text>
</comment>
<dbReference type="OrthoDB" id="9796817at2"/>
<dbReference type="Gene3D" id="3.10.105.10">
    <property type="entry name" value="Dipeptide-binding Protein, Domain 3"/>
    <property type="match status" value="1"/>
</dbReference>
<dbReference type="GO" id="GO:0042597">
    <property type="term" value="C:periplasmic space"/>
    <property type="evidence" value="ECO:0007669"/>
    <property type="project" value="UniProtKB-ARBA"/>
</dbReference>
<dbReference type="InterPro" id="IPR039424">
    <property type="entry name" value="SBP_5"/>
</dbReference>
<dbReference type="EMBL" id="VDFW01000038">
    <property type="protein sequence ID" value="TNC21000.1"/>
    <property type="molecule type" value="Genomic_DNA"/>
</dbReference>
<dbReference type="PANTHER" id="PTHR30290">
    <property type="entry name" value="PERIPLASMIC BINDING COMPONENT OF ABC TRANSPORTER"/>
    <property type="match status" value="1"/>
</dbReference>
<dbReference type="GO" id="GO:0015833">
    <property type="term" value="P:peptide transport"/>
    <property type="evidence" value="ECO:0007669"/>
    <property type="project" value="TreeGrafter"/>
</dbReference>
<dbReference type="CDD" id="cd00995">
    <property type="entry name" value="PBP2_NikA_DppA_OppA_like"/>
    <property type="match status" value="1"/>
</dbReference>
<dbReference type="InterPro" id="IPR000914">
    <property type="entry name" value="SBP_5_dom"/>
</dbReference>
<evidence type="ECO:0000259" key="1">
    <source>
        <dbReference type="Pfam" id="PF00496"/>
    </source>
</evidence>
<dbReference type="Gene3D" id="3.40.190.10">
    <property type="entry name" value="Periplasmic binding protein-like II"/>
    <property type="match status" value="1"/>
</dbReference>
<dbReference type="GO" id="GO:0043190">
    <property type="term" value="C:ATP-binding cassette (ABC) transporter complex"/>
    <property type="evidence" value="ECO:0007669"/>
    <property type="project" value="InterPro"/>
</dbReference>
<feature type="domain" description="Solute-binding protein family 5" evidence="1">
    <location>
        <begin position="99"/>
        <end position="440"/>
    </location>
</feature>
<evidence type="ECO:0000313" key="2">
    <source>
        <dbReference type="EMBL" id="TNC21000.1"/>
    </source>
</evidence>
<gene>
    <name evidence="2" type="ORF">FG385_29575</name>
</gene>
<dbReference type="InterPro" id="IPR030678">
    <property type="entry name" value="Peptide/Ni-bd"/>
</dbReference>
<dbReference type="AlphaFoldDB" id="A0A5C4LTS8"/>
<dbReference type="Proteomes" id="UP000305546">
    <property type="component" value="Unassembled WGS sequence"/>
</dbReference>
<organism evidence="2 3">
    <name type="scientific">Amycolatopsis alkalitolerans</name>
    <dbReference type="NCBI Taxonomy" id="2547244"/>
    <lineage>
        <taxon>Bacteria</taxon>
        <taxon>Bacillati</taxon>
        <taxon>Actinomycetota</taxon>
        <taxon>Actinomycetes</taxon>
        <taxon>Pseudonocardiales</taxon>
        <taxon>Pseudonocardiaceae</taxon>
        <taxon>Amycolatopsis</taxon>
    </lineage>
</organism>
<dbReference type="PIRSF" id="PIRSF002741">
    <property type="entry name" value="MppA"/>
    <property type="match status" value="1"/>
</dbReference>
<dbReference type="RefSeq" id="WP_139100094.1">
    <property type="nucleotide sequence ID" value="NZ_VDFW01000038.1"/>
</dbReference>
<evidence type="ECO:0000313" key="3">
    <source>
        <dbReference type="Proteomes" id="UP000305546"/>
    </source>
</evidence>